<feature type="domain" description="UGSC-like" evidence="2">
    <location>
        <begin position="5"/>
        <end position="175"/>
    </location>
</feature>
<dbReference type="NCBIfam" id="NF041046">
    <property type="entry name" value="UGSC_fam"/>
    <property type="match status" value="1"/>
</dbReference>
<gene>
    <name evidence="3" type="ORF">FB388_2494</name>
</gene>
<dbReference type="Pfam" id="PF24696">
    <property type="entry name" value="UGSC"/>
    <property type="match status" value="1"/>
</dbReference>
<proteinExistence type="predicted"/>
<dbReference type="EMBL" id="VFPH01000001">
    <property type="protein sequence ID" value="TQM45102.1"/>
    <property type="molecule type" value="Genomic_DNA"/>
</dbReference>
<dbReference type="AlphaFoldDB" id="A0A543GG95"/>
<accession>A0A543GG95</accession>
<organism evidence="3 4">
    <name type="scientific">Pseudonocardia cypriaca</name>
    <dbReference type="NCBI Taxonomy" id="882449"/>
    <lineage>
        <taxon>Bacteria</taxon>
        <taxon>Bacillati</taxon>
        <taxon>Actinomycetota</taxon>
        <taxon>Actinomycetes</taxon>
        <taxon>Pseudonocardiales</taxon>
        <taxon>Pseudonocardiaceae</taxon>
        <taxon>Pseudonocardia</taxon>
    </lineage>
</organism>
<name>A0A543GG95_9PSEU</name>
<evidence type="ECO:0000256" key="1">
    <source>
        <dbReference type="SAM" id="MobiDB-lite"/>
    </source>
</evidence>
<evidence type="ECO:0000313" key="4">
    <source>
        <dbReference type="Proteomes" id="UP000319818"/>
    </source>
</evidence>
<feature type="compositionally biased region" description="Low complexity" evidence="1">
    <location>
        <begin position="8"/>
        <end position="21"/>
    </location>
</feature>
<evidence type="ECO:0000313" key="3">
    <source>
        <dbReference type="EMBL" id="TQM45102.1"/>
    </source>
</evidence>
<dbReference type="Proteomes" id="UP000319818">
    <property type="component" value="Unassembled WGS sequence"/>
</dbReference>
<feature type="region of interest" description="Disordered" evidence="1">
    <location>
        <begin position="1"/>
        <end position="23"/>
    </location>
</feature>
<keyword evidence="4" id="KW-1185">Reference proteome</keyword>
<dbReference type="OrthoDB" id="2990547at2"/>
<comment type="caution">
    <text evidence="3">The sequence shown here is derived from an EMBL/GenBank/DDBJ whole genome shotgun (WGS) entry which is preliminary data.</text>
</comment>
<evidence type="ECO:0000259" key="2">
    <source>
        <dbReference type="Pfam" id="PF24696"/>
    </source>
</evidence>
<dbReference type="InterPro" id="IPR049831">
    <property type="entry name" value="UGSC_seleno"/>
</dbReference>
<dbReference type="InterPro" id="IPR057767">
    <property type="entry name" value="UGSC-like_dom"/>
</dbReference>
<protein>
    <recommendedName>
        <fullName evidence="2">UGSC-like domain-containing protein</fullName>
    </recommendedName>
</protein>
<sequence>MFEAMIDPTAGPSATAAGPPRAGRPERLDGLVVGLVANPKKNAEPFLDAVGELLAAEHGTAGVVRTRKTSITDPIPPATLDELVRRCDVVLIGVGDCGSCSAAAVADGIAFEGAGVPAAVICTDAFRVSADAMARLQGSPGYAYVTTAHPLAPLDADAVRERARLALPELVELLTSAVPVAAR</sequence>
<reference evidence="3 4" key="1">
    <citation type="submission" date="2019-06" db="EMBL/GenBank/DDBJ databases">
        <title>Sequencing the genomes of 1000 actinobacteria strains.</title>
        <authorList>
            <person name="Klenk H.-P."/>
        </authorList>
    </citation>
    <scope>NUCLEOTIDE SEQUENCE [LARGE SCALE GENOMIC DNA]</scope>
    <source>
        <strain evidence="3 4">DSM 45511</strain>
    </source>
</reference>